<dbReference type="eggNOG" id="KOG0904">
    <property type="taxonomic scope" value="Eukaryota"/>
</dbReference>
<dbReference type="SUPFAM" id="SSF103473">
    <property type="entry name" value="MFS general substrate transporter"/>
    <property type="match status" value="1"/>
</dbReference>
<evidence type="ECO:0000256" key="4">
    <source>
        <dbReference type="ARBA" id="ARBA00022679"/>
    </source>
</evidence>
<dbReference type="InterPro" id="IPR011009">
    <property type="entry name" value="Kinase-like_dom_sf"/>
</dbReference>
<dbReference type="SUPFAM" id="SSF48371">
    <property type="entry name" value="ARM repeat"/>
    <property type="match status" value="1"/>
</dbReference>
<dbReference type="HOGENOM" id="CLU_002191_1_3_1"/>
<dbReference type="InterPro" id="IPR016024">
    <property type="entry name" value="ARM-type_fold"/>
</dbReference>
<evidence type="ECO:0000313" key="19">
    <source>
        <dbReference type="Proteomes" id="UP000014500"/>
    </source>
</evidence>
<dbReference type="InterPro" id="IPR000403">
    <property type="entry name" value="PI3/4_kinase_cat_dom"/>
</dbReference>
<dbReference type="Gene3D" id="3.10.20.770">
    <property type="match status" value="1"/>
</dbReference>
<reference evidence="18" key="2">
    <citation type="submission" date="2015-02" db="UniProtKB">
        <authorList>
            <consortium name="EnsemblMetazoa"/>
        </authorList>
    </citation>
    <scope>IDENTIFICATION</scope>
</reference>
<dbReference type="AlphaFoldDB" id="T1ISF0"/>
<evidence type="ECO:0000259" key="14">
    <source>
        <dbReference type="PROSITE" id="PS50850"/>
    </source>
</evidence>
<dbReference type="GO" id="GO:0016477">
    <property type="term" value="P:cell migration"/>
    <property type="evidence" value="ECO:0007669"/>
    <property type="project" value="TreeGrafter"/>
</dbReference>
<dbReference type="PANTHER" id="PTHR10048">
    <property type="entry name" value="PHOSPHATIDYLINOSITOL KINASE"/>
    <property type="match status" value="1"/>
</dbReference>
<evidence type="ECO:0000256" key="5">
    <source>
        <dbReference type="ARBA" id="ARBA00022692"/>
    </source>
</evidence>
<keyword evidence="4" id="KW-0808">Transferase</keyword>
<evidence type="ECO:0000259" key="13">
    <source>
        <dbReference type="PROSITE" id="PS50290"/>
    </source>
</evidence>
<dbReference type="Gene3D" id="1.10.1070.11">
    <property type="entry name" value="Phosphatidylinositol 3-/4-kinase, catalytic domain"/>
    <property type="match status" value="1"/>
</dbReference>
<name>T1ISF0_STRMM</name>
<dbReference type="FunFam" id="1.10.1070.11:FF:000001">
    <property type="entry name" value="Phosphatidylinositol 4,5-bisphosphate 3-kinase catalytic subunit"/>
    <property type="match status" value="1"/>
</dbReference>
<keyword evidence="7" id="KW-0418">Kinase</keyword>
<dbReference type="Pfam" id="PF00792">
    <property type="entry name" value="PI3K_C2"/>
    <property type="match status" value="1"/>
</dbReference>
<dbReference type="SUPFAM" id="SSF54236">
    <property type="entry name" value="Ubiquitin-like"/>
    <property type="match status" value="1"/>
</dbReference>
<dbReference type="InterPro" id="IPR018936">
    <property type="entry name" value="PI3/4_kinase_CS"/>
</dbReference>
<dbReference type="InterPro" id="IPR036259">
    <property type="entry name" value="MFS_trans_sf"/>
</dbReference>
<keyword evidence="5 12" id="KW-0812">Transmembrane</keyword>
<feature type="transmembrane region" description="Helical" evidence="12">
    <location>
        <begin position="1038"/>
        <end position="1060"/>
    </location>
</feature>
<dbReference type="GO" id="GO:0050920">
    <property type="term" value="P:regulation of chemotaxis"/>
    <property type="evidence" value="ECO:0007669"/>
    <property type="project" value="UniProtKB-ARBA"/>
</dbReference>
<dbReference type="GO" id="GO:0022857">
    <property type="term" value="F:transmembrane transporter activity"/>
    <property type="evidence" value="ECO:0007669"/>
    <property type="project" value="InterPro"/>
</dbReference>
<evidence type="ECO:0000256" key="3">
    <source>
        <dbReference type="ARBA" id="ARBA00012073"/>
    </source>
</evidence>
<dbReference type="InterPro" id="IPR015433">
    <property type="entry name" value="PI3/4_kinase"/>
</dbReference>
<dbReference type="SMART" id="SM00145">
    <property type="entry name" value="PI3Ka"/>
    <property type="match status" value="1"/>
</dbReference>
<dbReference type="GO" id="GO:0048015">
    <property type="term" value="P:phosphatidylinositol-mediated signaling"/>
    <property type="evidence" value="ECO:0007669"/>
    <property type="project" value="TreeGrafter"/>
</dbReference>
<feature type="domain" description="PI3K-RBD" evidence="16">
    <location>
        <begin position="68"/>
        <end position="158"/>
    </location>
</feature>
<proteinExistence type="inferred from homology"/>
<dbReference type="InterPro" id="IPR000341">
    <property type="entry name" value="PI3K_Ras-bd_dom"/>
</dbReference>
<dbReference type="PROSITE" id="PS51546">
    <property type="entry name" value="PI3K_RBD"/>
    <property type="match status" value="1"/>
</dbReference>
<feature type="domain" description="C2 PI3K-type" evidence="17">
    <location>
        <begin position="200"/>
        <end position="361"/>
    </location>
</feature>
<dbReference type="OMA" id="FVYVITH"/>
<dbReference type="SMART" id="SM00146">
    <property type="entry name" value="PI3Kc"/>
    <property type="match status" value="1"/>
</dbReference>
<dbReference type="InterPro" id="IPR029071">
    <property type="entry name" value="Ubiquitin-like_domsf"/>
</dbReference>
<evidence type="ECO:0000256" key="2">
    <source>
        <dbReference type="ARBA" id="ARBA00004141"/>
    </source>
</evidence>
<dbReference type="SMART" id="SM00142">
    <property type="entry name" value="PI3K_C2"/>
    <property type="match status" value="1"/>
</dbReference>
<dbReference type="GO" id="GO:0016303">
    <property type="term" value="F:1-phosphatidylinositol-3-kinase activity"/>
    <property type="evidence" value="ECO:0007669"/>
    <property type="project" value="UniProtKB-EC"/>
</dbReference>
<dbReference type="FunFam" id="3.30.1010.10:FF:000008">
    <property type="entry name" value="Phosphatidylinositol 4,5-bisphosphate 3-kinase catalytic subunit gamma"/>
    <property type="match status" value="1"/>
</dbReference>
<dbReference type="PROSITE" id="PS51545">
    <property type="entry name" value="PIK_HELICAL"/>
    <property type="match status" value="1"/>
</dbReference>
<keyword evidence="6" id="KW-0547">Nucleotide-binding</keyword>
<dbReference type="Proteomes" id="UP000014500">
    <property type="component" value="Unassembled WGS sequence"/>
</dbReference>
<feature type="domain" description="Major facilitator superfamily (MFS) profile" evidence="14">
    <location>
        <begin position="990"/>
        <end position="1206"/>
    </location>
</feature>
<dbReference type="PROSITE" id="PS00916">
    <property type="entry name" value="PI3_4_KINASE_2"/>
    <property type="match status" value="1"/>
</dbReference>
<dbReference type="GO" id="GO:0035005">
    <property type="term" value="F:1-phosphatidylinositol-4-phosphate 3-kinase activity"/>
    <property type="evidence" value="ECO:0007669"/>
    <property type="project" value="TreeGrafter"/>
</dbReference>
<feature type="transmembrane region" description="Helical" evidence="12">
    <location>
        <begin position="1072"/>
        <end position="1091"/>
    </location>
</feature>
<dbReference type="GO" id="GO:0032060">
    <property type="term" value="P:bleb assembly"/>
    <property type="evidence" value="ECO:0007669"/>
    <property type="project" value="UniProtKB-ARBA"/>
</dbReference>
<keyword evidence="10 12" id="KW-0472">Membrane</keyword>
<dbReference type="PROSITE" id="PS00217">
    <property type="entry name" value="SUGAR_TRANSPORT_2"/>
    <property type="match status" value="1"/>
</dbReference>
<evidence type="ECO:0000256" key="12">
    <source>
        <dbReference type="SAM" id="Phobius"/>
    </source>
</evidence>
<comment type="catalytic activity">
    <reaction evidence="1">
        <text>a 1,2-diacyl-sn-glycero-3-phospho-(1D-myo-inositol) + ATP = a 1,2-diacyl-sn-glycero-3-phospho-(1D-myo-inositol-3-phosphate) + ADP + H(+)</text>
        <dbReference type="Rhea" id="RHEA:12709"/>
        <dbReference type="ChEBI" id="CHEBI:15378"/>
        <dbReference type="ChEBI" id="CHEBI:30616"/>
        <dbReference type="ChEBI" id="CHEBI:57880"/>
        <dbReference type="ChEBI" id="CHEBI:58088"/>
        <dbReference type="ChEBI" id="CHEBI:456216"/>
        <dbReference type="EC" id="2.7.1.137"/>
    </reaction>
</comment>
<evidence type="ECO:0000259" key="16">
    <source>
        <dbReference type="PROSITE" id="PS51546"/>
    </source>
</evidence>
<dbReference type="GO" id="GO:0005886">
    <property type="term" value="C:plasma membrane"/>
    <property type="evidence" value="ECO:0007669"/>
    <property type="project" value="TreeGrafter"/>
</dbReference>
<dbReference type="InterPro" id="IPR042236">
    <property type="entry name" value="PI3K_accessory_sf"/>
</dbReference>
<dbReference type="InterPro" id="IPR005828">
    <property type="entry name" value="MFS_sugar_transport-like"/>
</dbReference>
<dbReference type="PROSITE" id="PS50850">
    <property type="entry name" value="MFS"/>
    <property type="match status" value="1"/>
</dbReference>
<comment type="subcellular location">
    <subcellularLocation>
        <location evidence="2">Membrane</location>
        <topology evidence="2">Multi-pass membrane protein</topology>
    </subcellularLocation>
</comment>
<dbReference type="PROSITE" id="PS50290">
    <property type="entry name" value="PI3_4_KINASE_3"/>
    <property type="match status" value="1"/>
</dbReference>
<evidence type="ECO:0000259" key="15">
    <source>
        <dbReference type="PROSITE" id="PS51545"/>
    </source>
</evidence>
<dbReference type="InterPro" id="IPR005829">
    <property type="entry name" value="Sugar_transporter_CS"/>
</dbReference>
<dbReference type="FunFam" id="2.60.40.150:FF:000046">
    <property type="entry name" value="Phosphatidylinositol 4,5-bisphosphate 3-kinase catalytic subunit"/>
    <property type="match status" value="1"/>
</dbReference>
<feature type="domain" description="PI3K/PI4K catalytic" evidence="13">
    <location>
        <begin position="639"/>
        <end position="921"/>
    </location>
</feature>
<feature type="transmembrane region" description="Helical" evidence="12">
    <location>
        <begin position="1131"/>
        <end position="1154"/>
    </location>
</feature>
<organism evidence="18 19">
    <name type="scientific">Strigamia maritima</name>
    <name type="common">European centipede</name>
    <name type="synonym">Geophilus maritimus</name>
    <dbReference type="NCBI Taxonomy" id="126957"/>
    <lineage>
        <taxon>Eukaryota</taxon>
        <taxon>Metazoa</taxon>
        <taxon>Ecdysozoa</taxon>
        <taxon>Arthropoda</taxon>
        <taxon>Myriapoda</taxon>
        <taxon>Chilopoda</taxon>
        <taxon>Pleurostigmophora</taxon>
        <taxon>Geophilomorpha</taxon>
        <taxon>Linotaeniidae</taxon>
        <taxon>Strigamia</taxon>
    </lineage>
</organism>
<dbReference type="EC" id="2.7.1.137" evidence="3"/>
<evidence type="ECO:0000256" key="9">
    <source>
        <dbReference type="ARBA" id="ARBA00022989"/>
    </source>
</evidence>
<keyword evidence="9 12" id="KW-1133">Transmembrane helix</keyword>
<dbReference type="EnsemblMetazoa" id="SMAR004020-RA">
    <property type="protein sequence ID" value="SMAR004020-PA"/>
    <property type="gene ID" value="SMAR004020"/>
</dbReference>
<dbReference type="SMART" id="SM00144">
    <property type="entry name" value="PI3K_rbd"/>
    <property type="match status" value="1"/>
</dbReference>
<comment type="similarity">
    <text evidence="11">Belongs to the PI3/PI4-kinase family.</text>
</comment>
<dbReference type="Pfam" id="PF00454">
    <property type="entry name" value="PI3_PI4_kinase"/>
    <property type="match status" value="1"/>
</dbReference>
<dbReference type="Pfam" id="PF00613">
    <property type="entry name" value="PI3Ka"/>
    <property type="match status" value="1"/>
</dbReference>
<dbReference type="PROSITE" id="PS00915">
    <property type="entry name" value="PI3_4_KINASE_1"/>
    <property type="match status" value="1"/>
</dbReference>
<feature type="domain" description="PIK helical" evidence="15">
    <location>
        <begin position="393"/>
        <end position="570"/>
    </location>
</feature>
<evidence type="ECO:0000256" key="7">
    <source>
        <dbReference type="ARBA" id="ARBA00022777"/>
    </source>
</evidence>
<dbReference type="InterPro" id="IPR001263">
    <property type="entry name" value="PI3K_accessory_dom"/>
</dbReference>
<dbReference type="Gene3D" id="1.25.40.70">
    <property type="entry name" value="Phosphatidylinositol 3-kinase, accessory domain (PIK)"/>
    <property type="match status" value="1"/>
</dbReference>
<evidence type="ECO:0000259" key="17">
    <source>
        <dbReference type="PROSITE" id="PS51547"/>
    </source>
</evidence>
<keyword evidence="8" id="KW-0067">ATP-binding</keyword>
<dbReference type="Pfam" id="PF00083">
    <property type="entry name" value="Sugar_tr"/>
    <property type="match status" value="1"/>
</dbReference>
<dbReference type="InterPro" id="IPR020846">
    <property type="entry name" value="MFS_dom"/>
</dbReference>
<dbReference type="InterPro" id="IPR002420">
    <property type="entry name" value="PI3K-type_C2_dom"/>
</dbReference>
<dbReference type="Gene3D" id="2.60.40.150">
    <property type="entry name" value="C2 domain"/>
    <property type="match status" value="1"/>
</dbReference>
<dbReference type="PhylomeDB" id="T1ISF0"/>
<dbReference type="GO" id="GO:0043491">
    <property type="term" value="P:phosphatidylinositol 3-kinase/protein kinase B signal transduction"/>
    <property type="evidence" value="ECO:0007669"/>
    <property type="project" value="TreeGrafter"/>
</dbReference>
<protein>
    <recommendedName>
        <fullName evidence="3">phosphatidylinositol 3-kinase</fullName>
        <ecNumber evidence="3">2.7.1.137</ecNumber>
    </recommendedName>
</protein>
<evidence type="ECO:0000313" key="18">
    <source>
        <dbReference type="EnsemblMetazoa" id="SMAR004020-PA"/>
    </source>
</evidence>
<dbReference type="PROSITE" id="PS51547">
    <property type="entry name" value="C2_PI3K"/>
    <property type="match status" value="1"/>
</dbReference>
<dbReference type="CDD" id="cd08693">
    <property type="entry name" value="C2_PI3K_class_I_beta_delta"/>
    <property type="match status" value="1"/>
</dbReference>
<reference evidence="19" key="1">
    <citation type="submission" date="2011-05" db="EMBL/GenBank/DDBJ databases">
        <authorList>
            <person name="Richards S.R."/>
            <person name="Qu J."/>
            <person name="Jiang H."/>
            <person name="Jhangiani S.N."/>
            <person name="Agravi P."/>
            <person name="Goodspeed R."/>
            <person name="Gross S."/>
            <person name="Mandapat C."/>
            <person name="Jackson L."/>
            <person name="Mathew T."/>
            <person name="Pu L."/>
            <person name="Thornton R."/>
            <person name="Saada N."/>
            <person name="Wilczek-Boney K.B."/>
            <person name="Lee S."/>
            <person name="Kovar C."/>
            <person name="Wu Y."/>
            <person name="Scherer S.E."/>
            <person name="Worley K.C."/>
            <person name="Muzny D.M."/>
            <person name="Gibbs R."/>
        </authorList>
    </citation>
    <scope>NUCLEOTIDE SEQUENCE</scope>
    <source>
        <strain evidence="19">Brora</strain>
    </source>
</reference>
<dbReference type="SUPFAM" id="SSF49562">
    <property type="entry name" value="C2 domain (Calcium/lipid-binding domain, CaLB)"/>
    <property type="match status" value="1"/>
</dbReference>
<dbReference type="PANTHER" id="PTHR10048:SF118">
    <property type="entry name" value="PI-3 KINASE"/>
    <property type="match status" value="1"/>
</dbReference>
<feature type="transmembrane region" description="Helical" evidence="12">
    <location>
        <begin position="1097"/>
        <end position="1119"/>
    </location>
</feature>
<dbReference type="SUPFAM" id="SSF56112">
    <property type="entry name" value="Protein kinase-like (PK-like)"/>
    <property type="match status" value="1"/>
</dbReference>
<dbReference type="EMBL" id="JH431430">
    <property type="status" value="NOT_ANNOTATED_CDS"/>
    <property type="molecule type" value="Genomic_DNA"/>
</dbReference>
<dbReference type="CDD" id="cd05165">
    <property type="entry name" value="PI3Kc_I"/>
    <property type="match status" value="1"/>
</dbReference>
<evidence type="ECO:0000256" key="1">
    <source>
        <dbReference type="ARBA" id="ARBA00001498"/>
    </source>
</evidence>
<dbReference type="InterPro" id="IPR036940">
    <property type="entry name" value="PI3/4_kinase_cat_sf"/>
</dbReference>
<evidence type="ECO:0000256" key="8">
    <source>
        <dbReference type="ARBA" id="ARBA00022840"/>
    </source>
</evidence>
<dbReference type="InterPro" id="IPR035892">
    <property type="entry name" value="C2_domain_sf"/>
</dbReference>
<dbReference type="GO" id="GO:0005524">
    <property type="term" value="F:ATP binding"/>
    <property type="evidence" value="ECO:0007669"/>
    <property type="project" value="UniProtKB-KW"/>
</dbReference>
<feature type="transmembrane region" description="Helical" evidence="12">
    <location>
        <begin position="1160"/>
        <end position="1182"/>
    </location>
</feature>
<evidence type="ECO:0000256" key="11">
    <source>
        <dbReference type="PROSITE-ProRule" id="PRU00880"/>
    </source>
</evidence>
<dbReference type="Gene3D" id="1.20.1250.20">
    <property type="entry name" value="MFS general substrate transporter like domains"/>
    <property type="match status" value="1"/>
</dbReference>
<dbReference type="Gene3D" id="3.30.1010.10">
    <property type="entry name" value="Phosphatidylinositol 3-kinase Catalytic Subunit, Chain A, domain 4"/>
    <property type="match status" value="1"/>
</dbReference>
<keyword evidence="19" id="KW-1185">Reference proteome</keyword>
<evidence type="ECO:0000256" key="6">
    <source>
        <dbReference type="ARBA" id="ARBA00022741"/>
    </source>
</evidence>
<dbReference type="GO" id="GO:0005737">
    <property type="term" value="C:cytoplasm"/>
    <property type="evidence" value="ECO:0007669"/>
    <property type="project" value="TreeGrafter"/>
</dbReference>
<evidence type="ECO:0000256" key="10">
    <source>
        <dbReference type="ARBA" id="ARBA00023136"/>
    </source>
</evidence>
<dbReference type="Pfam" id="PF00794">
    <property type="entry name" value="PI3K_rbd"/>
    <property type="match status" value="1"/>
</dbReference>
<dbReference type="STRING" id="126957.T1ISF0"/>
<dbReference type="eggNOG" id="KOG0569">
    <property type="taxonomic scope" value="Eukaryota"/>
</dbReference>
<sequence>FLSLGLHEFDVLKSAEVNDFRWKMRVLCEEVAREREKKSWQEKVLYQFPMRLESSKELPPMISKKLRDNNLVILVRFENTENSFTFCVHHLTTPRELLQQVLAKKAHTTGQQEERVEDYALKICGQEEYLLGEYPLSQFKYMRGMLSKDMIPQLVTVSITSILVEADDPYVNIESLETKRMKSGTLTSRRRPKTSCSWSVEEQFSFRVNAVQKLNCDQVEVGVQAGLFHGGEALCEPQKTKEKLAIDGEVQWEEDLQFDIEMCDVARMTRLCLVIYEMSKNAKGTRTRKYKGGKQDLYINPLAWVNTTVYDFKNQLKMGSITLYMWTYAEDLQAEDLLHPLGTVVSNPNVENATALTITFHKYHCENLVMYPSIEKVLEYAAKDASQESSSAPTAIPHASKMYLEQVRQICARDPLHQMHEQDKELLWYLRHDCRYHLPHSLPKLLSCVKWNEHKDIAQMLSILKRWPQLPPENALELLDYAYADQYVRKYSVECLRALSDEDLLLYLLQLVQALKHESYLYCDLVEFLLRRALHNQTIGHYLFWHLRSEMHVPSVSVRFGLILEAYCRGSIEHMKSLQRQMEAINKLKSINESIKHKKEPRERIKLAMHDTLLRNHNMDVLSNLQNPLDPSVRCKQLKVRKCKFMDSKMKPLWLVFDNNDMYGENIYFIFKIGDDLRQDMLTLQMIRIMDKLWKDEGLDLRMNPYSCISLDKRMGLIQVVLHSDTIANIQKDKGLFTATSTFKKGSLLAWLKDHNPDEKSLNKAIEEFTLSCAGYCVTTYVLGIADRHSDNIMVKTNGQLFHIDFGHILGHFKEKFGIRRERCPFVLTHDFVHVITKGQKQQCQEFNRFQQYCEQAFQILRRKGSFILSLFAMMLSTGIPELTSVKDLDYLRETLVLDLSEQEALKHFRSKFDEALRNSWKTSVNWARRERWYRRELFVDLLFTEMTAATGDLPFFGSSFEGKSFSLAHDPGKKRGLCSEMTKTLSTATISAALGCALPAGFNFSVLNVPQSILQDFCNTTISAKLDRPLTHKELELIWSSIVAIFLFGGMIGAGVAGWICNLMGRRRSLLFNQLFGLGAAVLFLGSKSADSIEMIFLGRILAGFYSGFTFGAVPVYLTEISPLPLRGALGVIQQLGLNFGILVAQVLGLKIFLGTEEYWNYLLGFFAIPIILFSILLYFCPESPKYLYIIKEDHAAALNGVTLL</sequence>
<dbReference type="GO" id="GO:0005942">
    <property type="term" value="C:phosphatidylinositol 3-kinase complex"/>
    <property type="evidence" value="ECO:0007669"/>
    <property type="project" value="TreeGrafter"/>
</dbReference>
<accession>T1ISF0</accession>